<organism evidence="1 2">
    <name type="scientific">Flemingia macrophylla</name>
    <dbReference type="NCBI Taxonomy" id="520843"/>
    <lineage>
        <taxon>Eukaryota</taxon>
        <taxon>Viridiplantae</taxon>
        <taxon>Streptophyta</taxon>
        <taxon>Embryophyta</taxon>
        <taxon>Tracheophyta</taxon>
        <taxon>Spermatophyta</taxon>
        <taxon>Magnoliopsida</taxon>
        <taxon>eudicotyledons</taxon>
        <taxon>Gunneridae</taxon>
        <taxon>Pentapetalae</taxon>
        <taxon>rosids</taxon>
        <taxon>fabids</taxon>
        <taxon>Fabales</taxon>
        <taxon>Fabaceae</taxon>
        <taxon>Papilionoideae</taxon>
        <taxon>50 kb inversion clade</taxon>
        <taxon>NPAAA clade</taxon>
        <taxon>indigoferoid/millettioid clade</taxon>
        <taxon>Phaseoleae</taxon>
        <taxon>Flemingia</taxon>
    </lineage>
</organism>
<name>A0ABD1LSQ9_9FABA</name>
<dbReference type="Proteomes" id="UP001603857">
    <property type="component" value="Unassembled WGS sequence"/>
</dbReference>
<evidence type="ECO:0000313" key="2">
    <source>
        <dbReference type="Proteomes" id="UP001603857"/>
    </source>
</evidence>
<proteinExistence type="predicted"/>
<accession>A0ABD1LSQ9</accession>
<evidence type="ECO:0000313" key="1">
    <source>
        <dbReference type="EMBL" id="KAL2326563.1"/>
    </source>
</evidence>
<gene>
    <name evidence="1" type="ORF">Fmac_025621</name>
</gene>
<reference evidence="1 2" key="1">
    <citation type="submission" date="2024-08" db="EMBL/GenBank/DDBJ databases">
        <title>Insights into the chromosomal genome structure of Flemingia macrophylla.</title>
        <authorList>
            <person name="Ding Y."/>
            <person name="Zhao Y."/>
            <person name="Bi W."/>
            <person name="Wu M."/>
            <person name="Zhao G."/>
            <person name="Gong Y."/>
            <person name="Li W."/>
            <person name="Zhang P."/>
        </authorList>
    </citation>
    <scope>NUCLEOTIDE SEQUENCE [LARGE SCALE GENOMIC DNA]</scope>
    <source>
        <strain evidence="1">DYQJB</strain>
        <tissue evidence="1">Leaf</tissue>
    </source>
</reference>
<dbReference type="EMBL" id="JBGMDY010000008">
    <property type="protein sequence ID" value="KAL2326563.1"/>
    <property type="molecule type" value="Genomic_DNA"/>
</dbReference>
<keyword evidence="2" id="KW-1185">Reference proteome</keyword>
<comment type="caution">
    <text evidence="1">The sequence shown here is derived from an EMBL/GenBank/DDBJ whole genome shotgun (WGS) entry which is preliminary data.</text>
</comment>
<sequence length="114" mass="12850">MKQCPNTKDLSIWRGCDSVCRPCADVCWGSLGTASKIGKDPLSVGAFELKVASAWAGKIKRKLCTKLVFKELQAPKLLLDLEGRILVNLRNLIRLPVMKFRLTRNKWNHGLKLM</sequence>
<dbReference type="AlphaFoldDB" id="A0ABD1LSQ9"/>
<protein>
    <submittedName>
        <fullName evidence="1">Uncharacterized protein</fullName>
    </submittedName>
</protein>